<evidence type="ECO:0000256" key="6">
    <source>
        <dbReference type="ARBA" id="ARBA00023204"/>
    </source>
</evidence>
<dbReference type="Gene3D" id="3.20.190.10">
    <property type="entry name" value="MutM-like, N-terminal"/>
    <property type="match status" value="1"/>
</dbReference>
<dbReference type="SUPFAM" id="SSF46946">
    <property type="entry name" value="S13-like H2TH domain"/>
    <property type="match status" value="1"/>
</dbReference>
<dbReference type="GO" id="GO:0005634">
    <property type="term" value="C:nucleus"/>
    <property type="evidence" value="ECO:0007669"/>
    <property type="project" value="TreeGrafter"/>
</dbReference>
<evidence type="ECO:0000256" key="10">
    <source>
        <dbReference type="SAM" id="MobiDB-lite"/>
    </source>
</evidence>
<dbReference type="FunFam" id="1.10.8.50:FF:000009">
    <property type="entry name" value="Formamidopyrimidine-DNA glycosylase"/>
    <property type="match status" value="1"/>
</dbReference>
<dbReference type="PANTHER" id="PTHR22993">
    <property type="entry name" value="FORMAMIDOPYRIMIDINE-DNA GLYCOSYLASE"/>
    <property type="match status" value="1"/>
</dbReference>
<dbReference type="GO" id="GO:0003906">
    <property type="term" value="F:DNA-(apurinic or apyrimidinic site) endonuclease activity"/>
    <property type="evidence" value="ECO:0007669"/>
    <property type="project" value="InterPro"/>
</dbReference>
<dbReference type="GO" id="GO:0006284">
    <property type="term" value="P:base-excision repair"/>
    <property type="evidence" value="ECO:0007669"/>
    <property type="project" value="InterPro"/>
</dbReference>
<feature type="compositionally biased region" description="Basic residues" evidence="10">
    <location>
        <begin position="301"/>
        <end position="316"/>
    </location>
</feature>
<dbReference type="InterPro" id="IPR010979">
    <property type="entry name" value="Ribosomal_uS13-like_H2TH"/>
</dbReference>
<evidence type="ECO:0000313" key="13">
    <source>
        <dbReference type="Proteomes" id="UP001179952"/>
    </source>
</evidence>
<evidence type="ECO:0000256" key="8">
    <source>
        <dbReference type="ARBA" id="ARBA00023268"/>
    </source>
</evidence>
<keyword evidence="4" id="KW-0378">Hydrolase</keyword>
<dbReference type="GO" id="GO:0008534">
    <property type="term" value="F:oxidized purine nucleobase lesion DNA N-glycosylase activity"/>
    <property type="evidence" value="ECO:0007669"/>
    <property type="project" value="UniProtKB-EC"/>
</dbReference>
<protein>
    <submittedName>
        <fullName evidence="12">Formamidopyrimidine-DNA glycosylase</fullName>
    </submittedName>
</protein>
<dbReference type="SMART" id="SM01232">
    <property type="entry name" value="H2TH"/>
    <property type="match status" value="1"/>
</dbReference>
<keyword evidence="13" id="KW-1185">Reference proteome</keyword>
<feature type="compositionally biased region" description="Basic residues" evidence="10">
    <location>
        <begin position="367"/>
        <end position="382"/>
    </location>
</feature>
<proteinExistence type="inferred from homology"/>
<feature type="compositionally biased region" description="Acidic residues" evidence="10">
    <location>
        <begin position="346"/>
        <end position="360"/>
    </location>
</feature>
<dbReference type="GO" id="GO:0016829">
    <property type="term" value="F:lyase activity"/>
    <property type="evidence" value="ECO:0007669"/>
    <property type="project" value="UniProtKB-KW"/>
</dbReference>
<keyword evidence="9" id="KW-0326">Glycosidase</keyword>
<dbReference type="InterPro" id="IPR015886">
    <property type="entry name" value="H2TH_FPG"/>
</dbReference>
<evidence type="ECO:0000313" key="12">
    <source>
        <dbReference type="EMBL" id="KAK1272309.1"/>
    </source>
</evidence>
<evidence type="ECO:0000256" key="5">
    <source>
        <dbReference type="ARBA" id="ARBA00023125"/>
    </source>
</evidence>
<feature type="region of interest" description="Disordered" evidence="10">
    <location>
        <begin position="260"/>
        <end position="405"/>
    </location>
</feature>
<keyword evidence="5" id="KW-0238">DNA-binding</keyword>
<dbReference type="SUPFAM" id="SSF81624">
    <property type="entry name" value="N-terminal domain of MutM-like DNA repair proteins"/>
    <property type="match status" value="1"/>
</dbReference>
<keyword evidence="6" id="KW-0234">DNA repair</keyword>
<dbReference type="SMART" id="SM00898">
    <property type="entry name" value="Fapy_DNA_glyco"/>
    <property type="match status" value="1"/>
</dbReference>
<dbReference type="Proteomes" id="UP001179952">
    <property type="component" value="Unassembled WGS sequence"/>
</dbReference>
<feature type="domain" description="Formamidopyrimidine-DNA glycosylase catalytic" evidence="11">
    <location>
        <begin position="2"/>
        <end position="118"/>
    </location>
</feature>
<comment type="caution">
    <text evidence="12">The sequence shown here is derived from an EMBL/GenBank/DDBJ whole genome shotgun (WGS) entry which is preliminary data.</text>
</comment>
<sequence>MPELPEVEAARRAIEDHCLGRVIKRCVVANDAKVIDVFPFSEFESSLLGKTIVSARRKGKNLWLELDSPPFPSFQFGFVLMERILHAGGISSIVILLWDVIFLLDKLPVSVPPVSELGPDALLEPMQLDEFVDSLSKKKIAIKSLLLDQVLAIGLQTKYSIKALKAYNSSVAAKSRIHPMQIASTISKESCKCLHDCIKEVISKALDVGADSSQFPENWIFHSREKKPGKAFVDGKKIEFITVGGRTSAYVPDLQKLTGTQSGKAIQSGQKRKSDRKTDVKQEPGSDDEENAENTNSKGGQKVRRGTKQPATKRRIKDVEEADEDQLKKTAKAATSDTGDTKNDFNESESEDEQENEDEEYTGKGNLGKRGRGAKKPPAKKKMRDENNEAIGGKWKKVGRGKSKK</sequence>
<dbReference type="AlphaFoldDB" id="A0AAV9B6H8"/>
<evidence type="ECO:0000259" key="11">
    <source>
        <dbReference type="PROSITE" id="PS51068"/>
    </source>
</evidence>
<dbReference type="GO" id="GO:0003684">
    <property type="term" value="F:damaged DNA binding"/>
    <property type="evidence" value="ECO:0007669"/>
    <property type="project" value="InterPro"/>
</dbReference>
<keyword evidence="8" id="KW-0511">Multifunctional enzyme</keyword>
<feature type="compositionally biased region" description="Basic residues" evidence="10">
    <location>
        <begin position="394"/>
        <end position="405"/>
    </location>
</feature>
<evidence type="ECO:0000256" key="2">
    <source>
        <dbReference type="ARBA" id="ARBA00009409"/>
    </source>
</evidence>
<evidence type="ECO:0000256" key="1">
    <source>
        <dbReference type="ARBA" id="ARBA00001668"/>
    </source>
</evidence>
<reference evidence="12" key="1">
    <citation type="journal article" date="2023" name="Nat. Commun.">
        <title>Diploid and tetraploid genomes of Acorus and the evolution of monocots.</title>
        <authorList>
            <person name="Ma L."/>
            <person name="Liu K.W."/>
            <person name="Li Z."/>
            <person name="Hsiao Y.Y."/>
            <person name="Qi Y."/>
            <person name="Fu T."/>
            <person name="Tang G.D."/>
            <person name="Zhang D."/>
            <person name="Sun W.H."/>
            <person name="Liu D.K."/>
            <person name="Li Y."/>
            <person name="Chen G.Z."/>
            <person name="Liu X.D."/>
            <person name="Liao X.Y."/>
            <person name="Jiang Y.T."/>
            <person name="Yu X."/>
            <person name="Hao Y."/>
            <person name="Huang J."/>
            <person name="Zhao X.W."/>
            <person name="Ke S."/>
            <person name="Chen Y.Y."/>
            <person name="Wu W.L."/>
            <person name="Hsu J.L."/>
            <person name="Lin Y.F."/>
            <person name="Huang M.D."/>
            <person name="Li C.Y."/>
            <person name="Huang L."/>
            <person name="Wang Z.W."/>
            <person name="Zhao X."/>
            <person name="Zhong W.Y."/>
            <person name="Peng D.H."/>
            <person name="Ahmad S."/>
            <person name="Lan S."/>
            <person name="Zhang J.S."/>
            <person name="Tsai W.C."/>
            <person name="Van de Peer Y."/>
            <person name="Liu Z.J."/>
        </authorList>
    </citation>
    <scope>NUCLEOTIDE SEQUENCE</scope>
    <source>
        <strain evidence="12">SCP</strain>
    </source>
</reference>
<feature type="compositionally biased region" description="Polar residues" evidence="10">
    <location>
        <begin position="260"/>
        <end position="269"/>
    </location>
</feature>
<evidence type="ECO:0000256" key="9">
    <source>
        <dbReference type="ARBA" id="ARBA00023295"/>
    </source>
</evidence>
<evidence type="ECO:0000256" key="7">
    <source>
        <dbReference type="ARBA" id="ARBA00023239"/>
    </source>
</evidence>
<dbReference type="Pfam" id="PF06831">
    <property type="entry name" value="H2TH"/>
    <property type="match status" value="1"/>
</dbReference>
<dbReference type="InterPro" id="IPR035937">
    <property type="entry name" value="FPG_N"/>
</dbReference>
<reference evidence="12" key="2">
    <citation type="submission" date="2023-06" db="EMBL/GenBank/DDBJ databases">
        <authorList>
            <person name="Ma L."/>
            <person name="Liu K.-W."/>
            <person name="Li Z."/>
            <person name="Hsiao Y.-Y."/>
            <person name="Qi Y."/>
            <person name="Fu T."/>
            <person name="Tang G."/>
            <person name="Zhang D."/>
            <person name="Sun W.-H."/>
            <person name="Liu D.-K."/>
            <person name="Li Y."/>
            <person name="Chen G.-Z."/>
            <person name="Liu X.-D."/>
            <person name="Liao X.-Y."/>
            <person name="Jiang Y.-T."/>
            <person name="Yu X."/>
            <person name="Hao Y."/>
            <person name="Huang J."/>
            <person name="Zhao X.-W."/>
            <person name="Ke S."/>
            <person name="Chen Y.-Y."/>
            <person name="Wu W.-L."/>
            <person name="Hsu J.-L."/>
            <person name="Lin Y.-F."/>
            <person name="Huang M.-D."/>
            <person name="Li C.-Y."/>
            <person name="Huang L."/>
            <person name="Wang Z.-W."/>
            <person name="Zhao X."/>
            <person name="Zhong W.-Y."/>
            <person name="Peng D.-H."/>
            <person name="Ahmad S."/>
            <person name="Lan S."/>
            <person name="Zhang J.-S."/>
            <person name="Tsai W.-C."/>
            <person name="Van De Peer Y."/>
            <person name="Liu Z.-J."/>
        </authorList>
    </citation>
    <scope>NUCLEOTIDE SEQUENCE</scope>
    <source>
        <strain evidence="12">SCP</strain>
        <tissue evidence="12">Leaves</tissue>
    </source>
</reference>
<name>A0AAV9B6H8_ACOGR</name>
<dbReference type="Gene3D" id="1.10.8.50">
    <property type="match status" value="1"/>
</dbReference>
<comment type="similarity">
    <text evidence="2">Belongs to the FPG family.</text>
</comment>
<keyword evidence="7" id="KW-0456">Lyase</keyword>
<evidence type="ECO:0000256" key="3">
    <source>
        <dbReference type="ARBA" id="ARBA00022763"/>
    </source>
</evidence>
<dbReference type="EMBL" id="JAUJYN010000005">
    <property type="protein sequence ID" value="KAK1272309.1"/>
    <property type="molecule type" value="Genomic_DNA"/>
</dbReference>
<dbReference type="InterPro" id="IPR049332">
    <property type="entry name" value="Fpg-like_C"/>
</dbReference>
<dbReference type="InterPro" id="IPR012319">
    <property type="entry name" value="FPG_cat"/>
</dbReference>
<dbReference type="Pfam" id="PF21218">
    <property type="entry name" value="Fpg-like_C"/>
    <property type="match status" value="1"/>
</dbReference>
<comment type="catalytic activity">
    <reaction evidence="1">
        <text>Hydrolysis of DNA containing ring-opened 7-methylguanine residues, releasing 2,6-diamino-4-hydroxy-5-(N-methyl)formamidopyrimidine.</text>
        <dbReference type="EC" id="3.2.2.23"/>
    </reaction>
</comment>
<organism evidence="12 13">
    <name type="scientific">Acorus gramineus</name>
    <name type="common">Dwarf sweet flag</name>
    <dbReference type="NCBI Taxonomy" id="55184"/>
    <lineage>
        <taxon>Eukaryota</taxon>
        <taxon>Viridiplantae</taxon>
        <taxon>Streptophyta</taxon>
        <taxon>Embryophyta</taxon>
        <taxon>Tracheophyta</taxon>
        <taxon>Spermatophyta</taxon>
        <taxon>Magnoliopsida</taxon>
        <taxon>Liliopsida</taxon>
        <taxon>Acoraceae</taxon>
        <taxon>Acorus</taxon>
    </lineage>
</organism>
<dbReference type="PANTHER" id="PTHR22993:SF9">
    <property type="entry name" value="FORMAMIDOPYRIMIDINE-DNA GLYCOSYLASE"/>
    <property type="match status" value="1"/>
</dbReference>
<dbReference type="GO" id="GO:0008270">
    <property type="term" value="F:zinc ion binding"/>
    <property type="evidence" value="ECO:0007669"/>
    <property type="project" value="InterPro"/>
</dbReference>
<gene>
    <name evidence="12" type="ORF">QJS04_geneDACA021011</name>
</gene>
<dbReference type="Pfam" id="PF01149">
    <property type="entry name" value="Fapy_DNA_glyco"/>
    <property type="match status" value="1"/>
</dbReference>
<accession>A0AAV9B6H8</accession>
<evidence type="ECO:0000256" key="4">
    <source>
        <dbReference type="ARBA" id="ARBA00022801"/>
    </source>
</evidence>
<dbReference type="PROSITE" id="PS51068">
    <property type="entry name" value="FPG_CAT"/>
    <property type="match status" value="1"/>
</dbReference>
<keyword evidence="3" id="KW-0227">DNA damage</keyword>